<keyword evidence="2" id="KW-0732">Signal</keyword>
<dbReference type="PANTHER" id="PTHR10609">
    <property type="entry name" value="BIOTINIDASE-RELATED"/>
    <property type="match status" value="1"/>
</dbReference>
<keyword evidence="5" id="KW-1185">Reference proteome</keyword>
<dbReference type="InterPro" id="IPR036526">
    <property type="entry name" value="C-N_Hydrolase_sf"/>
</dbReference>
<dbReference type="EMBL" id="SEYY01017095">
    <property type="protein sequence ID" value="KAB7499720.1"/>
    <property type="molecule type" value="Genomic_DNA"/>
</dbReference>
<dbReference type="Proteomes" id="UP000326759">
    <property type="component" value="Unassembled WGS sequence"/>
</dbReference>
<accession>A0A5N5T433</accession>
<protein>
    <submittedName>
        <fullName evidence="4">Vanin-like protein 2</fullName>
    </submittedName>
</protein>
<dbReference type="AlphaFoldDB" id="A0A5N5T433"/>
<dbReference type="InterPro" id="IPR003010">
    <property type="entry name" value="C-N_Hydrolase"/>
</dbReference>
<evidence type="ECO:0000313" key="4">
    <source>
        <dbReference type="EMBL" id="KAB7499720.1"/>
    </source>
</evidence>
<feature type="chain" id="PRO_5024319122" evidence="2">
    <location>
        <begin position="27"/>
        <end position="370"/>
    </location>
</feature>
<dbReference type="InterPro" id="IPR040154">
    <property type="entry name" value="Biotinidase/VNN"/>
</dbReference>
<comment type="caution">
    <text evidence="4">The sequence shown here is derived from an EMBL/GenBank/DDBJ whole genome shotgun (WGS) entry which is preliminary data.</text>
</comment>
<name>A0A5N5T433_9CRUS</name>
<dbReference type="OrthoDB" id="10250282at2759"/>
<dbReference type="PANTHER" id="PTHR10609:SF14">
    <property type="entry name" value="BIOTINIDASE"/>
    <property type="match status" value="1"/>
</dbReference>
<organism evidence="4 5">
    <name type="scientific">Armadillidium nasatum</name>
    <dbReference type="NCBI Taxonomy" id="96803"/>
    <lineage>
        <taxon>Eukaryota</taxon>
        <taxon>Metazoa</taxon>
        <taxon>Ecdysozoa</taxon>
        <taxon>Arthropoda</taxon>
        <taxon>Crustacea</taxon>
        <taxon>Multicrustacea</taxon>
        <taxon>Malacostraca</taxon>
        <taxon>Eumalacostraca</taxon>
        <taxon>Peracarida</taxon>
        <taxon>Isopoda</taxon>
        <taxon>Oniscidea</taxon>
        <taxon>Crinocheta</taxon>
        <taxon>Armadillidiidae</taxon>
        <taxon>Armadillidium</taxon>
    </lineage>
</organism>
<comment type="similarity">
    <text evidence="1">Belongs to the carbon-nitrogen hydrolase superfamily. BTD/VNN family.</text>
</comment>
<gene>
    <name evidence="4" type="ORF">Anas_13435</name>
</gene>
<feature type="signal peptide" evidence="2">
    <location>
        <begin position="1"/>
        <end position="26"/>
    </location>
</feature>
<evidence type="ECO:0000259" key="3">
    <source>
        <dbReference type="PROSITE" id="PS50263"/>
    </source>
</evidence>
<dbReference type="Gene3D" id="3.60.110.10">
    <property type="entry name" value="Carbon-nitrogen hydrolase"/>
    <property type="match status" value="1"/>
</dbReference>
<reference evidence="4 5" key="1">
    <citation type="journal article" date="2019" name="PLoS Biol.">
        <title>Sex chromosomes control vertical transmission of feminizing Wolbachia symbionts in an isopod.</title>
        <authorList>
            <person name="Becking T."/>
            <person name="Chebbi M.A."/>
            <person name="Giraud I."/>
            <person name="Moumen B."/>
            <person name="Laverre T."/>
            <person name="Caubet Y."/>
            <person name="Peccoud J."/>
            <person name="Gilbert C."/>
            <person name="Cordaux R."/>
        </authorList>
    </citation>
    <scope>NUCLEOTIDE SEQUENCE [LARGE SCALE GENOMIC DNA]</scope>
    <source>
        <strain evidence="4">ANa2</strain>
        <tissue evidence="4">Whole body excluding digestive tract and cuticle</tissue>
    </source>
</reference>
<dbReference type="PROSITE" id="PS50263">
    <property type="entry name" value="CN_HYDROLASE"/>
    <property type="match status" value="1"/>
</dbReference>
<feature type="domain" description="CN hydrolase" evidence="3">
    <location>
        <begin position="56"/>
        <end position="370"/>
    </location>
</feature>
<proteinExistence type="inferred from homology"/>
<dbReference type="Pfam" id="PF00795">
    <property type="entry name" value="CN_hydrolase"/>
    <property type="match status" value="1"/>
</dbReference>
<dbReference type="SUPFAM" id="SSF56317">
    <property type="entry name" value="Carbon-nitrogen hydrolase"/>
    <property type="match status" value="1"/>
</dbReference>
<sequence length="370" mass="42539">MNAIKFLVNIFFAICFMNLLLFKANASDNLSLNLNHESPEEHEHSNSFDEENRVKYVGAVLEYEPFNKWSEEGKGFEVLRKNSRTIVKFAEKAKFYNADIIIAPECGVQSFYMFHNNTENFLTFTQYVPDPSLRMVVCDQEEEPDNKYEAIKILSCGSLANEIYIVANLAEFEPCSEEKIDQTLPWRYEIQENCPKKGYFIYNTQVVFDRKGAVIARYRKQNLYHEPLFTPGSNNSEAIFITDFNVAFTLQICFDIVHWNPGFANVKKYGIRDVAMSTAWFDTLPFYLANGVENGFSRGLGVNLLVSGYHRPEEGNLGSGIFKGYAMDNTSLYSFDENFRERVTSSVCGYSSSFEFTFTTNSSRERRKSP</sequence>
<evidence type="ECO:0000256" key="1">
    <source>
        <dbReference type="ARBA" id="ARBA00008225"/>
    </source>
</evidence>
<evidence type="ECO:0000313" key="5">
    <source>
        <dbReference type="Proteomes" id="UP000326759"/>
    </source>
</evidence>
<evidence type="ECO:0000256" key="2">
    <source>
        <dbReference type="SAM" id="SignalP"/>
    </source>
</evidence>